<feature type="transmembrane region" description="Helical" evidence="5">
    <location>
        <begin position="146"/>
        <end position="165"/>
    </location>
</feature>
<dbReference type="InterPro" id="IPR050475">
    <property type="entry name" value="Prenyltransferase_related"/>
</dbReference>
<evidence type="ECO:0000256" key="2">
    <source>
        <dbReference type="ARBA" id="ARBA00022692"/>
    </source>
</evidence>
<feature type="transmembrane region" description="Helical" evidence="5">
    <location>
        <begin position="96"/>
        <end position="115"/>
    </location>
</feature>
<feature type="transmembrane region" description="Helical" evidence="5">
    <location>
        <begin position="282"/>
        <end position="299"/>
    </location>
</feature>
<evidence type="ECO:0000313" key="7">
    <source>
        <dbReference type="Proteomes" id="UP000070456"/>
    </source>
</evidence>
<dbReference type="PANTHER" id="PTHR42723:SF1">
    <property type="entry name" value="CHLOROPHYLL SYNTHASE, CHLOROPLASTIC"/>
    <property type="match status" value="1"/>
</dbReference>
<dbReference type="STRING" id="520762.AN619_11840"/>
<dbReference type="RefSeq" id="WP_068555702.1">
    <property type="nucleotide sequence ID" value="NZ_LOEE01000028.1"/>
</dbReference>
<dbReference type="Proteomes" id="UP000070456">
    <property type="component" value="Unassembled WGS sequence"/>
</dbReference>
<keyword evidence="7" id="KW-1185">Reference proteome</keyword>
<feature type="transmembrane region" description="Helical" evidence="5">
    <location>
        <begin position="171"/>
        <end position="188"/>
    </location>
</feature>
<evidence type="ECO:0000313" key="6">
    <source>
        <dbReference type="EMBL" id="KXG76227.1"/>
    </source>
</evidence>
<comment type="caution">
    <text evidence="6">The sequence shown here is derived from an EMBL/GenBank/DDBJ whole genome shotgun (WGS) entry which is preliminary data.</text>
</comment>
<dbReference type="EMBL" id="LOEE01000028">
    <property type="protein sequence ID" value="KXG76227.1"/>
    <property type="molecule type" value="Genomic_DNA"/>
</dbReference>
<dbReference type="NCBIfam" id="NF008977">
    <property type="entry name" value="PRK12324.1-2"/>
    <property type="match status" value="1"/>
</dbReference>
<sequence>MAEDRVVLNQKNKISSLAGLIKTMRPKQWTKNLLLFAGLIFSNNLFNYRLILMTMAGFFLFCMFSGCVYIINDVIDLEKDRMHPKKSRRPIASGQVSVRSALLFFLLIFIVSSMAAFRLDALFGCLGLGYFILMLLYSFQLKHMVLLDVMTIAAGFVIRAVAGALLIGVKISPWLLLCTVLLSMFLALHKRKSEMKLVANGQKMTRKILEDYTPELIDDMLHIVTSSTVMAYSLYTFTSNHSIYMMGTIPFVIYGIFRYQYIVHTKDMGENPELILLNDKPLIIDILLWVISCIGILYFL</sequence>
<reference evidence="6 7" key="1">
    <citation type="submission" date="2015-12" db="EMBL/GenBank/DDBJ databases">
        <title>Draft genome sequence of the thermoanaerobe Thermotalea metallivorans, an isolate from the runoff channel of the Great Artesian Basin, Australia.</title>
        <authorList>
            <person name="Patel B.K."/>
        </authorList>
    </citation>
    <scope>NUCLEOTIDE SEQUENCE [LARGE SCALE GENOMIC DNA]</scope>
    <source>
        <strain evidence="6 7">B2-1</strain>
    </source>
</reference>
<dbReference type="AlphaFoldDB" id="A0A140L6Q2"/>
<dbReference type="PANTHER" id="PTHR42723">
    <property type="entry name" value="CHLOROPHYLL SYNTHASE"/>
    <property type="match status" value="1"/>
</dbReference>
<name>A0A140L6Q2_9FIRM</name>
<dbReference type="GO" id="GO:0016757">
    <property type="term" value="F:glycosyltransferase activity"/>
    <property type="evidence" value="ECO:0007669"/>
    <property type="project" value="UniProtKB-KW"/>
</dbReference>
<dbReference type="GO" id="GO:0016020">
    <property type="term" value="C:membrane"/>
    <property type="evidence" value="ECO:0007669"/>
    <property type="project" value="UniProtKB-SubCell"/>
</dbReference>
<feature type="transmembrane region" description="Helical" evidence="5">
    <location>
        <begin position="57"/>
        <end position="75"/>
    </location>
</feature>
<dbReference type="EC" id="2.4.2.45" evidence="6"/>
<evidence type="ECO:0000256" key="4">
    <source>
        <dbReference type="ARBA" id="ARBA00023136"/>
    </source>
</evidence>
<feature type="transmembrane region" description="Helical" evidence="5">
    <location>
        <begin position="243"/>
        <end position="262"/>
    </location>
</feature>
<evidence type="ECO:0000256" key="5">
    <source>
        <dbReference type="SAM" id="Phobius"/>
    </source>
</evidence>
<keyword evidence="2 5" id="KW-0812">Transmembrane</keyword>
<evidence type="ECO:0000256" key="1">
    <source>
        <dbReference type="ARBA" id="ARBA00004141"/>
    </source>
</evidence>
<keyword evidence="3 5" id="KW-1133">Transmembrane helix</keyword>
<accession>A0A140L6Q2</accession>
<proteinExistence type="predicted"/>
<keyword evidence="6" id="KW-0808">Transferase</keyword>
<keyword evidence="6" id="KW-0328">Glycosyltransferase</keyword>
<dbReference type="CDD" id="cd13963">
    <property type="entry name" value="PT_UbiA_2"/>
    <property type="match status" value="1"/>
</dbReference>
<dbReference type="OrthoDB" id="9803632at2"/>
<dbReference type="NCBIfam" id="NF008978">
    <property type="entry name" value="PRK12324.1-4"/>
    <property type="match status" value="1"/>
</dbReference>
<dbReference type="GO" id="GO:0016765">
    <property type="term" value="F:transferase activity, transferring alkyl or aryl (other than methyl) groups"/>
    <property type="evidence" value="ECO:0007669"/>
    <property type="project" value="InterPro"/>
</dbReference>
<dbReference type="Gene3D" id="1.10.357.140">
    <property type="entry name" value="UbiA prenyltransferase"/>
    <property type="match status" value="1"/>
</dbReference>
<evidence type="ECO:0000256" key="3">
    <source>
        <dbReference type="ARBA" id="ARBA00022989"/>
    </source>
</evidence>
<dbReference type="Pfam" id="PF01040">
    <property type="entry name" value="UbiA"/>
    <property type="match status" value="1"/>
</dbReference>
<protein>
    <submittedName>
        <fullName evidence="6">Decaprenyl-phosphate phosphoribosyltransferase</fullName>
        <ecNumber evidence="6">2.4.2.45</ecNumber>
    </submittedName>
</protein>
<dbReference type="InterPro" id="IPR000537">
    <property type="entry name" value="UbiA_prenyltransferase"/>
</dbReference>
<dbReference type="InterPro" id="IPR044878">
    <property type="entry name" value="UbiA_sf"/>
</dbReference>
<feature type="transmembrane region" description="Helical" evidence="5">
    <location>
        <begin position="121"/>
        <end position="139"/>
    </location>
</feature>
<comment type="subcellular location">
    <subcellularLocation>
        <location evidence="1">Membrane</location>
        <topology evidence="1">Multi-pass membrane protein</topology>
    </subcellularLocation>
</comment>
<gene>
    <name evidence="6" type="ORF">AN619_11840</name>
</gene>
<dbReference type="PATRIC" id="fig|520762.4.peg.1324"/>
<keyword evidence="4 5" id="KW-0472">Membrane</keyword>
<organism evidence="6 7">
    <name type="scientific">Thermotalea metallivorans</name>
    <dbReference type="NCBI Taxonomy" id="520762"/>
    <lineage>
        <taxon>Bacteria</taxon>
        <taxon>Bacillati</taxon>
        <taxon>Bacillota</taxon>
        <taxon>Clostridia</taxon>
        <taxon>Peptostreptococcales</taxon>
        <taxon>Thermotaleaceae</taxon>
        <taxon>Thermotalea</taxon>
    </lineage>
</organism>